<comment type="subcellular location">
    <subcellularLocation>
        <location evidence="1">Nucleus</location>
    </subcellularLocation>
</comment>
<dbReference type="InterPro" id="IPR036388">
    <property type="entry name" value="WH-like_DNA-bd_sf"/>
</dbReference>
<dbReference type="GO" id="GO:0003700">
    <property type="term" value="F:DNA-binding transcription factor activity"/>
    <property type="evidence" value="ECO:0007669"/>
    <property type="project" value="InterPro"/>
</dbReference>
<dbReference type="EMBL" id="CACSLK010027833">
    <property type="protein sequence ID" value="CAA0832145.1"/>
    <property type="molecule type" value="Genomic_DNA"/>
</dbReference>
<evidence type="ECO:0000256" key="1">
    <source>
        <dbReference type="ARBA" id="ARBA00004123"/>
    </source>
</evidence>
<evidence type="ECO:0000256" key="6">
    <source>
        <dbReference type="SAM" id="MobiDB-lite"/>
    </source>
</evidence>
<feature type="region of interest" description="Disordered" evidence="6">
    <location>
        <begin position="1"/>
        <end position="49"/>
    </location>
</feature>
<dbReference type="InterPro" id="IPR036390">
    <property type="entry name" value="WH_DNA-bd_sf"/>
</dbReference>
<dbReference type="InterPro" id="IPR000232">
    <property type="entry name" value="HSF_DNA-bd"/>
</dbReference>
<evidence type="ECO:0000259" key="7">
    <source>
        <dbReference type="SMART" id="SM00415"/>
    </source>
</evidence>
<keyword evidence="4" id="KW-0539">Nucleus</keyword>
<proteinExistence type="inferred from homology"/>
<feature type="domain" description="HSF-type DNA-binding" evidence="7">
    <location>
        <begin position="46"/>
        <end position="169"/>
    </location>
</feature>
<accession>A0A9N7NLC1</accession>
<dbReference type="PROSITE" id="PS51257">
    <property type="entry name" value="PROKAR_LIPOPROTEIN"/>
    <property type="match status" value="1"/>
</dbReference>
<dbReference type="SUPFAM" id="SSF46785">
    <property type="entry name" value="Winged helix' DNA-binding domain"/>
    <property type="match status" value="1"/>
</dbReference>
<evidence type="ECO:0000256" key="3">
    <source>
        <dbReference type="ARBA" id="ARBA00023125"/>
    </source>
</evidence>
<evidence type="ECO:0000256" key="4">
    <source>
        <dbReference type="ARBA" id="ARBA00023242"/>
    </source>
</evidence>
<evidence type="ECO:0000256" key="5">
    <source>
        <dbReference type="RuleBase" id="RU004020"/>
    </source>
</evidence>
<dbReference type="PANTHER" id="PTHR10015:SF322">
    <property type="entry name" value="HEAT STRESS TRANSCRIPTION FACTOR A-7A"/>
    <property type="match status" value="1"/>
</dbReference>
<protein>
    <submittedName>
        <fullName evidence="8">Heat stress transcription factor A-6b</fullName>
    </submittedName>
</protein>
<sequence length="465" mass="53234">METRIPVKEEYPGGGSSSSSSCPSTWQPQPIDHQAPRPMEGLHETGPPPFLTKTFEMVDDFSTDSVISWSRGGHCFVVWDPHGFSTSVLPRYFKHNNFSSFVRQLNTYSLPLFLEGASGRNTVIENSNKCPHPKGILQGFRKIDPDKWEFANESFHRGQKQLLKNIRRRKSTPPAPAPASPASPAPSPSQRQPTVPCVELGRFGSDAEADTLRRDRQVLLTELVKLRQQQQITRAYLHQMELRLQSTERRQQHMMGFLARAMRNPDFIRKLVRQKEGRRRREIEEAEAAEEEGGKRRRRQIECPVKAEKVDFGEVSELEALALEMQGIGRKRGQGEIERGNYERDLDEGFWEELLSEEITGDIGRDEREEEEEEEDVRVLADRYFFCSPFRVCNILSDSHKREIYDLYDEEDLKSGQFCCHATMHGNQGFATTASNNQTLIFDVDEDTKDADVDMPALEEANIDV</sequence>
<dbReference type="SMART" id="SM00415">
    <property type="entry name" value="HSF"/>
    <property type="match status" value="1"/>
</dbReference>
<dbReference type="Pfam" id="PF00447">
    <property type="entry name" value="HSF_DNA-bind"/>
    <property type="match status" value="1"/>
</dbReference>
<dbReference type="PANTHER" id="PTHR10015">
    <property type="entry name" value="HEAT SHOCK TRANSCRIPTION FACTOR"/>
    <property type="match status" value="1"/>
</dbReference>
<dbReference type="Gene3D" id="1.10.10.10">
    <property type="entry name" value="Winged helix-like DNA-binding domain superfamily/Winged helix DNA-binding domain"/>
    <property type="match status" value="1"/>
</dbReference>
<dbReference type="GO" id="GO:0005634">
    <property type="term" value="C:nucleus"/>
    <property type="evidence" value="ECO:0007669"/>
    <property type="project" value="UniProtKB-SubCell"/>
</dbReference>
<dbReference type="GO" id="GO:0006357">
    <property type="term" value="P:regulation of transcription by RNA polymerase II"/>
    <property type="evidence" value="ECO:0007669"/>
    <property type="project" value="TreeGrafter"/>
</dbReference>
<gene>
    <name evidence="8" type="ORF">SHERM_27449</name>
</gene>
<dbReference type="AlphaFoldDB" id="A0A9N7NLC1"/>
<reference evidence="8" key="1">
    <citation type="submission" date="2019-12" db="EMBL/GenBank/DDBJ databases">
        <authorList>
            <person name="Scholes J."/>
        </authorList>
    </citation>
    <scope>NUCLEOTIDE SEQUENCE</scope>
</reference>
<keyword evidence="9" id="KW-1185">Reference proteome</keyword>
<dbReference type="OrthoDB" id="60033at2759"/>
<evidence type="ECO:0000256" key="2">
    <source>
        <dbReference type="ARBA" id="ARBA00023016"/>
    </source>
</evidence>
<comment type="caution">
    <text evidence="8">The sequence shown here is derived from an EMBL/GenBank/DDBJ whole genome shotgun (WGS) entry which is preliminary data.</text>
</comment>
<dbReference type="PRINTS" id="PR00056">
    <property type="entry name" value="HSFDOMAIN"/>
</dbReference>
<evidence type="ECO:0000313" key="8">
    <source>
        <dbReference type="EMBL" id="CAA0832145.1"/>
    </source>
</evidence>
<evidence type="ECO:0000313" key="9">
    <source>
        <dbReference type="Proteomes" id="UP001153555"/>
    </source>
</evidence>
<comment type="similarity">
    <text evidence="5">Belongs to the HSF family.</text>
</comment>
<keyword evidence="3" id="KW-0238">DNA-binding</keyword>
<feature type="compositionally biased region" description="Basic and acidic residues" evidence="6">
    <location>
        <begin position="1"/>
        <end position="11"/>
    </location>
</feature>
<feature type="region of interest" description="Disordered" evidence="6">
    <location>
        <begin position="169"/>
        <end position="196"/>
    </location>
</feature>
<dbReference type="Proteomes" id="UP001153555">
    <property type="component" value="Unassembled WGS sequence"/>
</dbReference>
<organism evidence="8 9">
    <name type="scientific">Striga hermonthica</name>
    <name type="common">Purple witchweed</name>
    <name type="synonym">Buchnera hermonthica</name>
    <dbReference type="NCBI Taxonomy" id="68872"/>
    <lineage>
        <taxon>Eukaryota</taxon>
        <taxon>Viridiplantae</taxon>
        <taxon>Streptophyta</taxon>
        <taxon>Embryophyta</taxon>
        <taxon>Tracheophyta</taxon>
        <taxon>Spermatophyta</taxon>
        <taxon>Magnoliopsida</taxon>
        <taxon>eudicotyledons</taxon>
        <taxon>Gunneridae</taxon>
        <taxon>Pentapetalae</taxon>
        <taxon>asterids</taxon>
        <taxon>lamiids</taxon>
        <taxon>Lamiales</taxon>
        <taxon>Orobanchaceae</taxon>
        <taxon>Buchnereae</taxon>
        <taxon>Striga</taxon>
    </lineage>
</organism>
<feature type="compositionally biased region" description="Pro residues" evidence="6">
    <location>
        <begin position="173"/>
        <end position="187"/>
    </location>
</feature>
<dbReference type="GO" id="GO:0000978">
    <property type="term" value="F:RNA polymerase II cis-regulatory region sequence-specific DNA binding"/>
    <property type="evidence" value="ECO:0007669"/>
    <property type="project" value="TreeGrafter"/>
</dbReference>
<dbReference type="GO" id="GO:0034605">
    <property type="term" value="P:cellular response to heat"/>
    <property type="evidence" value="ECO:0007669"/>
    <property type="project" value="TreeGrafter"/>
</dbReference>
<keyword evidence="2" id="KW-0346">Stress response</keyword>
<name>A0A9N7NLC1_STRHE</name>